<evidence type="ECO:0000313" key="3">
    <source>
        <dbReference type="Proteomes" id="UP000095149"/>
    </source>
</evidence>
<feature type="region of interest" description="Disordered" evidence="1">
    <location>
        <begin position="57"/>
        <end position="78"/>
    </location>
</feature>
<feature type="compositionally biased region" description="Low complexity" evidence="1">
    <location>
        <begin position="217"/>
        <end position="228"/>
    </location>
</feature>
<proteinExistence type="predicted"/>
<accession>A0A1E3KDY8</accession>
<feature type="compositionally biased region" description="Polar residues" evidence="1">
    <location>
        <begin position="69"/>
        <end position="78"/>
    </location>
</feature>
<reference evidence="2 3" key="1">
    <citation type="submission" date="2016-06" db="EMBL/GenBank/DDBJ databases">
        <title>Evolution of pathogenesis and genome organization in the Tremellales.</title>
        <authorList>
            <person name="Cuomo C."/>
            <person name="Litvintseva A."/>
            <person name="Heitman J."/>
            <person name="Chen Y."/>
            <person name="Sun S."/>
            <person name="Springer D."/>
            <person name="Dromer F."/>
            <person name="Young S."/>
            <person name="Zeng Q."/>
            <person name="Chapman S."/>
            <person name="Gujja S."/>
            <person name="Saif S."/>
            <person name="Birren B."/>
        </authorList>
    </citation>
    <scope>NUCLEOTIDE SEQUENCE [LARGE SCALE GENOMIC DNA]</scope>
    <source>
        <strain evidence="2 3">CBS 6273</strain>
    </source>
</reference>
<comment type="caution">
    <text evidence="2">The sequence shown here is derived from an EMBL/GenBank/DDBJ whole genome shotgun (WGS) entry which is preliminary data.</text>
</comment>
<gene>
    <name evidence="2" type="ORF">I350_01829</name>
</gene>
<protein>
    <submittedName>
        <fullName evidence="2">Uncharacterized protein</fullName>
    </submittedName>
</protein>
<dbReference type="Proteomes" id="UP000095149">
    <property type="component" value="Unassembled WGS sequence"/>
</dbReference>
<feature type="compositionally biased region" description="Low complexity" evidence="1">
    <location>
        <begin position="57"/>
        <end position="68"/>
    </location>
</feature>
<feature type="region of interest" description="Disordered" evidence="1">
    <location>
        <begin position="199"/>
        <end position="257"/>
    </location>
</feature>
<sequence length="257" mass="27517">MLQVNDKVFRLPVLVLTQPAPKASLPMPTPPPGRSVAFTSDGHTLQKDVSQWLFRSSSPLPTTSLRPRQTISTPSRTFSSPFANTEVVLKGSVRPGSADVKEGPTRATSHSGSRSRSRELPRALAKRRGPGSRSESYCESNSAGGCGPLAFIEILRNNTKSRSRAVSGSLRLFAVADLGRCIVERGRRIIFNFWSSDAEPPESSAWSSYLGLPGPPSSSSSPKSSSSPPTSPPPHPHSSKHKPASSRQLSGRGKPPE</sequence>
<name>A0A1E3KDY8_9TREE</name>
<dbReference type="EMBL" id="MEKH01000002">
    <property type="protein sequence ID" value="ODO11225.1"/>
    <property type="molecule type" value="Genomic_DNA"/>
</dbReference>
<evidence type="ECO:0000256" key="1">
    <source>
        <dbReference type="SAM" id="MobiDB-lite"/>
    </source>
</evidence>
<evidence type="ECO:0000313" key="2">
    <source>
        <dbReference type="EMBL" id="ODO11225.1"/>
    </source>
</evidence>
<dbReference type="AlphaFoldDB" id="A0A1E3KDY8"/>
<feature type="region of interest" description="Disordered" evidence="1">
    <location>
        <begin position="21"/>
        <end position="40"/>
    </location>
</feature>
<feature type="compositionally biased region" description="Polar residues" evidence="1">
    <location>
        <begin position="133"/>
        <end position="142"/>
    </location>
</feature>
<organism evidence="2 3">
    <name type="scientific">Cryptococcus amylolentus CBS 6273</name>
    <dbReference type="NCBI Taxonomy" id="1296118"/>
    <lineage>
        <taxon>Eukaryota</taxon>
        <taxon>Fungi</taxon>
        <taxon>Dikarya</taxon>
        <taxon>Basidiomycota</taxon>
        <taxon>Agaricomycotina</taxon>
        <taxon>Tremellomycetes</taxon>
        <taxon>Tremellales</taxon>
        <taxon>Cryptococcaceae</taxon>
        <taxon>Cryptococcus</taxon>
    </lineage>
</organism>
<feature type="region of interest" description="Disordered" evidence="1">
    <location>
        <begin position="93"/>
        <end position="142"/>
    </location>
</feature>